<evidence type="ECO:0000256" key="4">
    <source>
        <dbReference type="ARBA" id="ARBA00022980"/>
    </source>
</evidence>
<dbReference type="Pfam" id="PF20684">
    <property type="entry name" value="Fung_rhodopsin"/>
    <property type="match status" value="1"/>
</dbReference>
<evidence type="ECO:0000256" key="11">
    <source>
        <dbReference type="SAM" id="Phobius"/>
    </source>
</evidence>
<evidence type="ECO:0000256" key="1">
    <source>
        <dbReference type="ARBA" id="ARBA00004141"/>
    </source>
</evidence>
<evidence type="ECO:0000256" key="6">
    <source>
        <dbReference type="ARBA" id="ARBA00023136"/>
    </source>
</evidence>
<feature type="transmembrane region" description="Helical" evidence="11">
    <location>
        <begin position="1135"/>
        <end position="1160"/>
    </location>
</feature>
<dbReference type="GO" id="GO:0005840">
    <property type="term" value="C:ribosome"/>
    <property type="evidence" value="ECO:0007669"/>
    <property type="project" value="UniProtKB-KW"/>
</dbReference>
<sequence>MSTSDAVFHRRNKQVQDAIDGQNLKQALQLIDKRIKKGEDTRFLKAWKANILYRHADDANRNRGISETLELCKAEPPTTDLDTLDILHETLERMPNHADTLRSIWEKASKANSKDLDIQMRWFEYAFEGDDWKSAQKAAMALQSNFPKTRKYHLWAIFLSYLVSIDQASSEADRKLFGMLAYRMISKAAESVPSDSKELLSPPRAIQSAEELLLLIKIFESQERHAEIVKILDSENLGISSRVIQNDWSFIGEKLSSLEKAQMWTDGLAYTKALLAIPTNEAEQKALQERDDWAVWHLLIAATKNINTSETTDATQKFVDEFVAAVPKSRNAQLARLDLMHWTFQAGNLKADDLVTACQEYFDRNKHKLYCFGDLRSYVPALDKTSVLKFVEYISASAAGQTDEKNPSKEVAKINALKCEYCFLLSANESNASKTKVEEFVSRCLQVYREVERPEKSSAPSTIESQPSDDLCLLAAMSLIRFSGAWISDSSEQVPDTVLIRAAAILERLLVDSPHNYQALLLLVRIYLRLGAGSLALKTFSKLSVKQIQFETVAHNLFTRLATIHPHSAPPIEGAEYKDFNPQSAFVQALNFYKSADVTTVRNRSKGLDYGSYFNVQGTIDLQKRLKQSICRRMWALDVRRIQRLAGGDPMGRYQDMARDTSPLIDQRIFDAFMNCEAPGQPTFEERMRLGPLPRDQWIKSSRMTDHLFDLLKSMTAQKPVSVEPELPRVEDVVGPEAESEMTPSEIESARVNLNILTLALFLNGSKSVTSEQVDNCLTQVEEWLESKLNDVTVNDANVSPVISNTAIYVKSEAPTAPSWRYFHSLFTVLDSLKALSLLYTVGLRKGTKGKLPKERVEKLADRTRQVHQGVRANVRALKSFISAPGVLGSLTDLVVAGSGSEDGSQLRTELDKTLDTAALEVFCGELMESWEEGLGLVVGIVADVALSLCLMNNAMAEFYLHGSSPSPSYDYRYSHQPWNVVTQTVCLVVSTGFVAMRLYSKIYITKAPGWEDWTCCLAWFGLLGFVGISFEADRHGNGVHQWEVDPHDLHDFAKLINASQVLYGPLIFLTKLSIFLLYLRVFAPSPKCNQWWFIQILMGLNFFFYLADTIVKIFECTPRARIWDKTVPGRCIDADIPVLVTSIVNVVSDIMMLLMPIRCVWRLQIALRTKVGITTIFAAGIFGCIASVMRLRWSVRNRNSTDNTYDAFPELLWTTAEITSGIIASSLPALPSFYRYTSQKAKTLVRSISTPSLTTFRRKLPSTGNGSGTRQSVSHLSWHPVFEPSRSELVRSGSDWEMGEIGQFHGTFFMTTAGTAEGDGERGFHSNIDGLQVEDGCKPPPPPRDGILKTVQVEVDIESGRDCSLRTAATANQNPAKSIAIPSAPTPLDSTTPSSNLRRRQPAVVPTVVMAQERSGIVVGLNKGHKTTPLNTPKTRISRTKGQSSRRTAFVREIAREVVGLAPYERRIIELLRNTQDKRARKLAKKRLGTFGRGKRKVEDMQRVIAEARRTGAH</sequence>
<keyword evidence="6 11" id="KW-0472">Membrane</keyword>
<dbReference type="PANTHER" id="PTHR33048">
    <property type="entry name" value="PTH11-LIKE INTEGRAL MEMBRANE PROTEIN (AFU_ORTHOLOGUE AFUA_5G11245)"/>
    <property type="match status" value="1"/>
</dbReference>
<feature type="compositionally biased region" description="Polar residues" evidence="10">
    <location>
        <begin position="1429"/>
        <end position="1445"/>
    </location>
</feature>
<reference evidence="13 14" key="1">
    <citation type="submission" date="2016-09" db="EMBL/GenBank/DDBJ databases">
        <title>Aspergillus awamori IFM 58123T.</title>
        <authorList>
            <person name="Kusuya Y."/>
            <person name="Shimizu M."/>
            <person name="Takahashi H."/>
            <person name="Yaguchi T."/>
        </authorList>
    </citation>
    <scope>NUCLEOTIDE SEQUENCE [LARGE SCALE GENOMIC DNA]</scope>
    <source>
        <strain evidence="13 14">IFM 58123</strain>
    </source>
</reference>
<evidence type="ECO:0000256" key="5">
    <source>
        <dbReference type="ARBA" id="ARBA00022989"/>
    </source>
</evidence>
<dbReference type="FunFam" id="1.10.10.1760:FF:000003">
    <property type="entry name" value="60S ribosomal protein L36"/>
    <property type="match status" value="1"/>
</dbReference>
<dbReference type="GO" id="GO:0016020">
    <property type="term" value="C:membrane"/>
    <property type="evidence" value="ECO:0007669"/>
    <property type="project" value="UniProtKB-SubCell"/>
</dbReference>
<feature type="transmembrane region" description="Helical" evidence="11">
    <location>
        <begin position="1062"/>
        <end position="1080"/>
    </location>
</feature>
<protein>
    <recommendedName>
        <fullName evidence="9">60S ribosomal protein L36</fullName>
    </recommendedName>
</protein>
<dbReference type="InterPro" id="IPR038097">
    <property type="entry name" value="Ribosomal_eL36_sf"/>
</dbReference>
<feature type="region of interest" description="Disordered" evidence="10">
    <location>
        <begin position="1375"/>
        <end position="1401"/>
    </location>
</feature>
<evidence type="ECO:0000259" key="12">
    <source>
        <dbReference type="Pfam" id="PF20684"/>
    </source>
</evidence>
<evidence type="ECO:0000256" key="2">
    <source>
        <dbReference type="ARBA" id="ARBA00006509"/>
    </source>
</evidence>
<keyword evidence="7 9" id="KW-0687">Ribonucleoprotein</keyword>
<comment type="subcellular location">
    <subcellularLocation>
        <location evidence="1">Membrane</location>
        <topology evidence="1">Multi-pass membrane protein</topology>
    </subcellularLocation>
</comment>
<evidence type="ECO:0000256" key="9">
    <source>
        <dbReference type="RuleBase" id="RU000665"/>
    </source>
</evidence>
<comment type="caution">
    <text evidence="13">The sequence shown here is derived from an EMBL/GenBank/DDBJ whole genome shotgun (WGS) entry which is preliminary data.</text>
</comment>
<dbReference type="InterPro" id="IPR000509">
    <property type="entry name" value="Ribosomal_eL36"/>
</dbReference>
<dbReference type="Pfam" id="PF01158">
    <property type="entry name" value="Ribosomal_L36e"/>
    <property type="match status" value="1"/>
</dbReference>
<feature type="domain" description="Rhodopsin" evidence="12">
    <location>
        <begin position="997"/>
        <end position="1234"/>
    </location>
</feature>
<dbReference type="GO" id="GO:1990904">
    <property type="term" value="C:ribonucleoprotein complex"/>
    <property type="evidence" value="ECO:0007669"/>
    <property type="project" value="UniProtKB-KW"/>
</dbReference>
<dbReference type="GO" id="GO:0003735">
    <property type="term" value="F:structural constituent of ribosome"/>
    <property type="evidence" value="ECO:0007669"/>
    <property type="project" value="InterPro"/>
</dbReference>
<feature type="transmembrane region" description="Helical" evidence="11">
    <location>
        <begin position="981"/>
        <end position="1001"/>
    </location>
</feature>
<dbReference type="Gene3D" id="1.10.10.1760">
    <property type="entry name" value="60S ribosomal protein L36"/>
    <property type="match status" value="1"/>
</dbReference>
<feature type="transmembrane region" description="Helical" evidence="11">
    <location>
        <begin position="1092"/>
        <end position="1115"/>
    </location>
</feature>
<dbReference type="Proteomes" id="UP000286921">
    <property type="component" value="Unassembled WGS sequence"/>
</dbReference>
<keyword evidence="5 11" id="KW-1133">Transmembrane helix</keyword>
<feature type="transmembrane region" description="Helical" evidence="11">
    <location>
        <begin position="1172"/>
        <end position="1192"/>
    </location>
</feature>
<evidence type="ECO:0000256" key="10">
    <source>
        <dbReference type="SAM" id="MobiDB-lite"/>
    </source>
</evidence>
<evidence type="ECO:0000256" key="3">
    <source>
        <dbReference type="ARBA" id="ARBA00022692"/>
    </source>
</evidence>
<dbReference type="GO" id="GO:0006412">
    <property type="term" value="P:translation"/>
    <property type="evidence" value="ECO:0007669"/>
    <property type="project" value="InterPro"/>
</dbReference>
<dbReference type="Pfam" id="PF09797">
    <property type="entry name" value="NatB_MDM20"/>
    <property type="match status" value="1"/>
</dbReference>
<keyword evidence="14" id="KW-1185">Reference proteome</keyword>
<feature type="transmembrane region" description="Helical" evidence="11">
    <location>
        <begin position="1013"/>
        <end position="1031"/>
    </location>
</feature>
<dbReference type="InterPro" id="IPR052337">
    <property type="entry name" value="SAT4-like"/>
</dbReference>
<dbReference type="EMBL" id="BDHI01000015">
    <property type="protein sequence ID" value="GCB23904.1"/>
    <property type="molecule type" value="Genomic_DNA"/>
</dbReference>
<dbReference type="InterPro" id="IPR049326">
    <property type="entry name" value="Rhodopsin_dom_fungi"/>
</dbReference>
<evidence type="ECO:0000256" key="8">
    <source>
        <dbReference type="ARBA" id="ARBA00038359"/>
    </source>
</evidence>
<feature type="transmembrane region" description="Helical" evidence="11">
    <location>
        <begin position="935"/>
        <end position="961"/>
    </location>
</feature>
<keyword evidence="4 9" id="KW-0689">Ribosomal protein</keyword>
<comment type="similarity">
    <text evidence="8">Belongs to the SAT4 family.</text>
</comment>
<keyword evidence="3 11" id="KW-0812">Transmembrane</keyword>
<dbReference type="PROSITE" id="PS01190">
    <property type="entry name" value="RIBOSOMAL_L36E"/>
    <property type="match status" value="1"/>
</dbReference>
<comment type="similarity">
    <text evidence="2 9">Belongs to the eukaryotic ribosomal protein eL36 family.</text>
</comment>
<feature type="region of interest" description="Disordered" evidence="10">
    <location>
        <begin position="1423"/>
        <end position="1445"/>
    </location>
</feature>
<accession>A0A401KX82</accession>
<dbReference type="InterPro" id="IPR019183">
    <property type="entry name" value="NAA25_NatB_aux_su"/>
</dbReference>
<evidence type="ECO:0000313" key="13">
    <source>
        <dbReference type="EMBL" id="GCB23904.1"/>
    </source>
</evidence>
<evidence type="ECO:0000313" key="14">
    <source>
        <dbReference type="Proteomes" id="UP000286921"/>
    </source>
</evidence>
<name>A0A401KX82_ASPAW</name>
<gene>
    <name evidence="13" type="ORF">AAWM_06789</name>
</gene>
<evidence type="ECO:0000256" key="7">
    <source>
        <dbReference type="ARBA" id="ARBA00023274"/>
    </source>
</evidence>
<dbReference type="STRING" id="105351.A0A401KX82"/>
<dbReference type="PANTHER" id="PTHR33048:SF160">
    <property type="entry name" value="SAT4 FAMILY MEMBRANE PROTEIN"/>
    <property type="match status" value="1"/>
</dbReference>
<organism evidence="13 14">
    <name type="scientific">Aspergillus awamori</name>
    <name type="common">Black koji mold</name>
    <dbReference type="NCBI Taxonomy" id="105351"/>
    <lineage>
        <taxon>Eukaryota</taxon>
        <taxon>Fungi</taxon>
        <taxon>Dikarya</taxon>
        <taxon>Ascomycota</taxon>
        <taxon>Pezizomycotina</taxon>
        <taxon>Eurotiomycetes</taxon>
        <taxon>Eurotiomycetidae</taxon>
        <taxon>Eurotiales</taxon>
        <taxon>Aspergillaceae</taxon>
        <taxon>Aspergillus</taxon>
    </lineage>
</organism>
<proteinExistence type="inferred from homology"/>